<evidence type="ECO:0000313" key="9">
    <source>
        <dbReference type="Proteomes" id="UP000621454"/>
    </source>
</evidence>
<keyword evidence="4 6" id="KW-1133">Transmembrane helix</keyword>
<evidence type="ECO:0000313" key="8">
    <source>
        <dbReference type="EMBL" id="GGB46974.1"/>
    </source>
</evidence>
<feature type="transmembrane region" description="Helical" evidence="6">
    <location>
        <begin position="110"/>
        <end position="133"/>
    </location>
</feature>
<feature type="transmembrane region" description="Helical" evidence="6">
    <location>
        <begin position="326"/>
        <end position="345"/>
    </location>
</feature>
<dbReference type="AlphaFoldDB" id="A0A916X0B7"/>
<evidence type="ECO:0000256" key="2">
    <source>
        <dbReference type="ARBA" id="ARBA00022448"/>
    </source>
</evidence>
<dbReference type="Pfam" id="PF00083">
    <property type="entry name" value="Sugar_tr"/>
    <property type="match status" value="1"/>
</dbReference>
<comment type="subcellular location">
    <subcellularLocation>
        <location evidence="1">Cell membrane</location>
        <topology evidence="1">Multi-pass membrane protein</topology>
    </subcellularLocation>
</comment>
<feature type="domain" description="Major facilitator superfamily (MFS) profile" evidence="7">
    <location>
        <begin position="21"/>
        <end position="439"/>
    </location>
</feature>
<feature type="transmembrane region" description="Helical" evidence="6">
    <location>
        <begin position="384"/>
        <end position="403"/>
    </location>
</feature>
<protein>
    <submittedName>
        <fullName evidence="8">MFS transporter</fullName>
    </submittedName>
</protein>
<dbReference type="SUPFAM" id="SSF103473">
    <property type="entry name" value="MFS general substrate transporter"/>
    <property type="match status" value="1"/>
</dbReference>
<dbReference type="Gene3D" id="1.20.1250.20">
    <property type="entry name" value="MFS general substrate transporter like domains"/>
    <property type="match status" value="1"/>
</dbReference>
<dbReference type="PROSITE" id="PS50850">
    <property type="entry name" value="MFS"/>
    <property type="match status" value="1"/>
</dbReference>
<feature type="transmembrane region" description="Helical" evidence="6">
    <location>
        <begin position="57"/>
        <end position="75"/>
    </location>
</feature>
<accession>A0A916X0B7</accession>
<dbReference type="PANTHER" id="PTHR23511">
    <property type="entry name" value="SYNAPTIC VESICLE GLYCOPROTEIN 2"/>
    <property type="match status" value="1"/>
</dbReference>
<dbReference type="InterPro" id="IPR005828">
    <property type="entry name" value="MFS_sugar_transport-like"/>
</dbReference>
<sequence>MNPSIAARLDRLPVVRTHRIAVAVVGMALFFDLYENFLAATISSVLKTELDLTRTQLNLILGSAFFGQFVGAIVMGRLSDRIGRRPAFMINLAVYSVFSLVAAFSPNAWFLVAMRFCAGIGIGAEFALADSYLADLLPKAVRGKFISWSYTVAFIAVPVVGLLARWLVPLHPLGFDGWRWLFLLGGIGAFAVWVIRRGLPESPRWLETHGRHEEAEAICSSLEAEARAAGHTLAEPDDEATVRPAASMGFSSLFGPQLRRRTTMLWILSALEAFGYYGFGTLAPLVLMEKGFDVVSSLGFVTASYLGYPLGSLLAIPLVERIERKYLVMISAAAMAAFGLWFGFASSPAQIVVAGIGYTMVSNLFSNAYHVYLADSYPTAVRATAAGSAYSLSKIATGILPFILLPLLDAHSPELVFGLVALMMVLLIVNVAVLGHRTTGRSVDALE</sequence>
<evidence type="ECO:0000256" key="3">
    <source>
        <dbReference type="ARBA" id="ARBA00022692"/>
    </source>
</evidence>
<dbReference type="InterPro" id="IPR020846">
    <property type="entry name" value="MFS_dom"/>
</dbReference>
<keyword evidence="3 6" id="KW-0812">Transmembrane</keyword>
<feature type="transmembrane region" description="Helical" evidence="6">
    <location>
        <begin position="415"/>
        <end position="434"/>
    </location>
</feature>
<dbReference type="GO" id="GO:0005886">
    <property type="term" value="C:plasma membrane"/>
    <property type="evidence" value="ECO:0007669"/>
    <property type="project" value="UniProtKB-SubCell"/>
</dbReference>
<feature type="transmembrane region" description="Helical" evidence="6">
    <location>
        <begin position="145"/>
        <end position="166"/>
    </location>
</feature>
<comment type="caution">
    <text evidence="8">The sequence shown here is derived from an EMBL/GenBank/DDBJ whole genome shotgun (WGS) entry which is preliminary data.</text>
</comment>
<dbReference type="Proteomes" id="UP000621454">
    <property type="component" value="Unassembled WGS sequence"/>
</dbReference>
<feature type="transmembrane region" description="Helical" evidence="6">
    <location>
        <begin position="298"/>
        <end position="319"/>
    </location>
</feature>
<keyword evidence="2" id="KW-0813">Transport</keyword>
<feature type="transmembrane region" description="Helical" evidence="6">
    <location>
        <begin position="87"/>
        <end position="104"/>
    </location>
</feature>
<evidence type="ECO:0000256" key="5">
    <source>
        <dbReference type="ARBA" id="ARBA00023136"/>
    </source>
</evidence>
<evidence type="ECO:0000256" key="6">
    <source>
        <dbReference type="SAM" id="Phobius"/>
    </source>
</evidence>
<reference evidence="8" key="1">
    <citation type="journal article" date="2014" name="Int. J. Syst. Evol. Microbiol.">
        <title>Complete genome sequence of Corynebacterium casei LMG S-19264T (=DSM 44701T), isolated from a smear-ripened cheese.</title>
        <authorList>
            <consortium name="US DOE Joint Genome Institute (JGI-PGF)"/>
            <person name="Walter F."/>
            <person name="Albersmeier A."/>
            <person name="Kalinowski J."/>
            <person name="Ruckert C."/>
        </authorList>
    </citation>
    <scope>NUCLEOTIDE SEQUENCE</scope>
    <source>
        <strain evidence="8">CGMCC 1.12827</strain>
    </source>
</reference>
<keyword evidence="9" id="KW-1185">Reference proteome</keyword>
<evidence type="ECO:0000256" key="4">
    <source>
        <dbReference type="ARBA" id="ARBA00022989"/>
    </source>
</evidence>
<feature type="transmembrane region" description="Helical" evidence="6">
    <location>
        <begin position="178"/>
        <end position="195"/>
    </location>
</feature>
<feature type="transmembrane region" description="Helical" evidence="6">
    <location>
        <begin position="20"/>
        <end position="45"/>
    </location>
</feature>
<evidence type="ECO:0000259" key="7">
    <source>
        <dbReference type="PROSITE" id="PS50850"/>
    </source>
</evidence>
<feature type="transmembrane region" description="Helical" evidence="6">
    <location>
        <begin position="265"/>
        <end position="286"/>
    </location>
</feature>
<dbReference type="GO" id="GO:0022857">
    <property type="term" value="F:transmembrane transporter activity"/>
    <property type="evidence" value="ECO:0007669"/>
    <property type="project" value="InterPro"/>
</dbReference>
<evidence type="ECO:0000256" key="1">
    <source>
        <dbReference type="ARBA" id="ARBA00004651"/>
    </source>
</evidence>
<feature type="transmembrane region" description="Helical" evidence="6">
    <location>
        <begin position="351"/>
        <end position="372"/>
    </location>
</feature>
<proteinExistence type="predicted"/>
<keyword evidence="5 6" id="KW-0472">Membrane</keyword>
<dbReference type="EMBL" id="BMGC01000053">
    <property type="protein sequence ID" value="GGB46974.1"/>
    <property type="molecule type" value="Genomic_DNA"/>
</dbReference>
<dbReference type="InterPro" id="IPR036259">
    <property type="entry name" value="MFS_trans_sf"/>
</dbReference>
<reference evidence="8" key="2">
    <citation type="submission" date="2020-09" db="EMBL/GenBank/DDBJ databases">
        <authorList>
            <person name="Sun Q."/>
            <person name="Zhou Y."/>
        </authorList>
    </citation>
    <scope>NUCLEOTIDE SEQUENCE</scope>
    <source>
        <strain evidence="8">CGMCC 1.12827</strain>
    </source>
</reference>
<name>A0A916X0B7_9ACTN</name>
<organism evidence="8 9">
    <name type="scientific">Gordonia jinhuaensis</name>
    <dbReference type="NCBI Taxonomy" id="1517702"/>
    <lineage>
        <taxon>Bacteria</taxon>
        <taxon>Bacillati</taxon>
        <taxon>Actinomycetota</taxon>
        <taxon>Actinomycetes</taxon>
        <taxon>Mycobacteriales</taxon>
        <taxon>Gordoniaceae</taxon>
        <taxon>Gordonia</taxon>
    </lineage>
</organism>
<gene>
    <name evidence="8" type="primary">ydjE</name>
    <name evidence="8" type="ORF">GCM10011489_37770</name>
</gene>
<dbReference type="CDD" id="cd17316">
    <property type="entry name" value="MFS_SV2_like"/>
    <property type="match status" value="1"/>
</dbReference>